<dbReference type="InterPro" id="IPR004276">
    <property type="entry name" value="GlycoTrans_28_N"/>
</dbReference>
<dbReference type="NCBIfam" id="TIGR01133">
    <property type="entry name" value="murG"/>
    <property type="match status" value="1"/>
</dbReference>
<dbReference type="GO" id="GO:0051301">
    <property type="term" value="P:cell division"/>
    <property type="evidence" value="ECO:0007669"/>
    <property type="project" value="UniProtKB-KW"/>
</dbReference>
<reference evidence="13" key="1">
    <citation type="journal article" date="2018" name="Environ. Microbiol.">
        <title>Sporulation capability and amylosome conservation among diverse human colonic and rumen isolates of the keystone starch-degrader Ruminococcus bromii.</title>
        <authorList>
            <person name="Mukhopadhya I."/>
            <person name="Morais S."/>
            <person name="Laverde-Gomez J."/>
            <person name="Sheridan P.O."/>
            <person name="Walker A.W."/>
            <person name="Kelly W."/>
            <person name="Klieve A.V."/>
            <person name="Ouwerkerk D."/>
            <person name="Duncan S.H."/>
            <person name="Louis P."/>
            <person name="Koropatkin N."/>
            <person name="Cockburn D."/>
            <person name="Kibler R."/>
            <person name="Cooper P.J."/>
            <person name="Sandoval C."/>
            <person name="Crost E."/>
            <person name="Juge N."/>
            <person name="Bayer E.A."/>
            <person name="Flint H.J."/>
        </authorList>
    </citation>
    <scope>NUCLEOTIDE SEQUENCE [LARGE SCALE GENOMIC DNA]</scope>
    <source>
        <strain evidence="13">ATCC 27255</strain>
    </source>
</reference>
<keyword evidence="2 10" id="KW-0132">Cell division</keyword>
<dbReference type="Gene3D" id="3.40.50.2000">
    <property type="entry name" value="Glycogen Phosphorylase B"/>
    <property type="match status" value="2"/>
</dbReference>
<evidence type="ECO:0000256" key="6">
    <source>
        <dbReference type="ARBA" id="ARBA00022984"/>
    </source>
</evidence>
<evidence type="ECO:0000256" key="7">
    <source>
        <dbReference type="ARBA" id="ARBA00023136"/>
    </source>
</evidence>
<feature type="binding site" evidence="10">
    <location>
        <position position="170"/>
    </location>
    <ligand>
        <name>UDP-N-acetyl-alpha-D-glucosamine</name>
        <dbReference type="ChEBI" id="CHEBI:57705"/>
    </ligand>
</feature>
<protein>
    <recommendedName>
        <fullName evidence="10">UDP-N-acetylglucosamine--N-acetylmuramyl-(pentapeptide) pyrophosphoryl-undecaprenol N-acetylglucosamine transferase</fullName>
        <ecNumber evidence="10">2.4.1.227</ecNumber>
    </recommendedName>
    <alternativeName>
        <fullName evidence="10">Undecaprenyl-PP-MurNAc-pentapeptide-UDPGlcNAc GlcNAc transferase</fullName>
    </alternativeName>
</protein>
<dbReference type="CDD" id="cd03785">
    <property type="entry name" value="GT28_MurG"/>
    <property type="match status" value="1"/>
</dbReference>
<dbReference type="Pfam" id="PF03033">
    <property type="entry name" value="Glyco_transf_28"/>
    <property type="match status" value="1"/>
</dbReference>
<accession>A0A2N0UWM3</accession>
<dbReference type="RefSeq" id="WP_101028855.1">
    <property type="nucleotide sequence ID" value="NZ_CABMMZ010000039.1"/>
</dbReference>
<feature type="binding site" evidence="10">
    <location>
        <begin position="10"/>
        <end position="12"/>
    </location>
    <ligand>
        <name>UDP-N-acetyl-alpha-D-glucosamine</name>
        <dbReference type="ChEBI" id="CHEBI:57705"/>
    </ligand>
</feature>
<keyword evidence="6 10" id="KW-0573">Peptidoglycan synthesis</keyword>
<sequence>MKVLLAGGGTAGHINPALAIAGYIKNKRSDAEFLFIGNRGGMEQRLVPQAGFDIKSITISGFKRSFSPKSMLENVKTVSRTFTSSREAKKIIAEFKPDICIGTGGYVSGPVIRTAAKMGIPCIIHEQNAYPGITNKMLAKSVKKVMLAVPDAKKYFDKNVDFVITGNPVRQEILTAKKEESRKELGLDNRPVVLSFGGSLGARKINEAVADLVARSGIDGRYQHIHAYGSYGDWFPQLVEEKGTDIADCPNLDIRPYIDNMPTCMAAADLVISRAGAITLSEIQAMGKPAILIPSPNVAENHQYHNAMALVNAGAADIIEEKDLTGAALMRKADKMLLNPEKLEKYSENSRKMAITDANERIYSVVKKVLGLV</sequence>
<evidence type="ECO:0000256" key="4">
    <source>
        <dbReference type="ARBA" id="ARBA00022679"/>
    </source>
</evidence>
<evidence type="ECO:0000256" key="3">
    <source>
        <dbReference type="ARBA" id="ARBA00022676"/>
    </source>
</evidence>
<keyword evidence="3 10" id="KW-0328">Glycosyltransferase</keyword>
<dbReference type="GO" id="GO:0005886">
    <property type="term" value="C:plasma membrane"/>
    <property type="evidence" value="ECO:0007669"/>
    <property type="project" value="UniProtKB-SubCell"/>
</dbReference>
<keyword evidence="5 10" id="KW-0133">Cell shape</keyword>
<organism evidence="13 14">
    <name type="scientific">Ruminococcus bromii</name>
    <dbReference type="NCBI Taxonomy" id="40518"/>
    <lineage>
        <taxon>Bacteria</taxon>
        <taxon>Bacillati</taxon>
        <taxon>Bacillota</taxon>
        <taxon>Clostridia</taxon>
        <taxon>Eubacteriales</taxon>
        <taxon>Oscillospiraceae</taxon>
        <taxon>Ruminococcus</taxon>
    </lineage>
</organism>
<evidence type="ECO:0000256" key="10">
    <source>
        <dbReference type="HAMAP-Rule" id="MF_00033"/>
    </source>
</evidence>
<evidence type="ECO:0000256" key="9">
    <source>
        <dbReference type="ARBA" id="ARBA00023316"/>
    </source>
</evidence>
<dbReference type="UniPathway" id="UPA00219"/>
<dbReference type="GO" id="GO:0005975">
    <property type="term" value="P:carbohydrate metabolic process"/>
    <property type="evidence" value="ECO:0007669"/>
    <property type="project" value="InterPro"/>
</dbReference>
<comment type="caution">
    <text evidence="10">Lacks conserved residue(s) required for the propagation of feature annotation.</text>
</comment>
<dbReference type="GO" id="GO:0009252">
    <property type="term" value="P:peptidoglycan biosynthetic process"/>
    <property type="evidence" value="ECO:0007669"/>
    <property type="project" value="UniProtKB-UniRule"/>
</dbReference>
<comment type="similarity">
    <text evidence="10">Belongs to the glycosyltransferase 28 family. MurG subfamily.</text>
</comment>
<dbReference type="AlphaFoldDB" id="A0A2N0UWM3"/>
<name>A0A2N0UWM3_9FIRM</name>
<feature type="binding site" evidence="10">
    <location>
        <position position="258"/>
    </location>
    <ligand>
        <name>UDP-N-acetyl-alpha-D-glucosamine</name>
        <dbReference type="ChEBI" id="CHEBI:57705"/>
    </ligand>
</feature>
<evidence type="ECO:0000256" key="1">
    <source>
        <dbReference type="ARBA" id="ARBA00022475"/>
    </source>
</evidence>
<dbReference type="Proteomes" id="UP000233425">
    <property type="component" value="Unassembled WGS sequence"/>
</dbReference>
<proteinExistence type="inferred from homology"/>
<evidence type="ECO:0000256" key="2">
    <source>
        <dbReference type="ARBA" id="ARBA00022618"/>
    </source>
</evidence>
<dbReference type="InterPro" id="IPR007235">
    <property type="entry name" value="Glyco_trans_28_C"/>
</dbReference>
<dbReference type="InterPro" id="IPR006009">
    <property type="entry name" value="GlcNAc_MurG"/>
</dbReference>
<keyword evidence="1 10" id="KW-1003">Cell membrane</keyword>
<feature type="binding site" evidence="10">
    <location>
        <position position="303"/>
    </location>
    <ligand>
        <name>UDP-N-acetyl-alpha-D-glucosamine</name>
        <dbReference type="ChEBI" id="CHEBI:57705"/>
    </ligand>
</feature>
<keyword evidence="8 10" id="KW-0131">Cell cycle</keyword>
<evidence type="ECO:0000313" key="13">
    <source>
        <dbReference type="EMBL" id="PKD31412.1"/>
    </source>
</evidence>
<dbReference type="PANTHER" id="PTHR21015">
    <property type="entry name" value="UDP-N-ACETYLGLUCOSAMINE--N-ACETYLMURAMYL-(PENTAPEPTIDE) PYROPHOSPHORYL-UNDECAPRENOL N-ACETYLGLUCOSAMINE TRANSFERASE 1"/>
    <property type="match status" value="1"/>
</dbReference>
<feature type="domain" description="Glycosyl transferase family 28 C-terminal" evidence="12">
    <location>
        <begin position="193"/>
        <end position="361"/>
    </location>
</feature>
<dbReference type="GO" id="GO:0051991">
    <property type="term" value="F:UDP-N-acetyl-D-glucosamine:N-acetylmuramoyl-L-alanyl-D-glutamyl-meso-2,6-diaminopimelyl-D-alanyl-D-alanine-diphosphoundecaprenol 4-beta-N-acetylglucosaminlytransferase activity"/>
    <property type="evidence" value="ECO:0007669"/>
    <property type="project" value="RHEA"/>
</dbReference>
<dbReference type="PANTHER" id="PTHR21015:SF22">
    <property type="entry name" value="GLYCOSYLTRANSFERASE"/>
    <property type="match status" value="1"/>
</dbReference>
<comment type="pathway">
    <text evidence="10">Cell wall biogenesis; peptidoglycan biosynthesis.</text>
</comment>
<comment type="subcellular location">
    <subcellularLocation>
        <location evidence="10">Cell membrane</location>
        <topology evidence="10">Peripheral membrane protein</topology>
        <orientation evidence="10">Cytoplasmic side</orientation>
    </subcellularLocation>
</comment>
<dbReference type="GO" id="GO:0071555">
    <property type="term" value="P:cell wall organization"/>
    <property type="evidence" value="ECO:0007669"/>
    <property type="project" value="UniProtKB-KW"/>
</dbReference>
<dbReference type="GO" id="GO:0050511">
    <property type="term" value="F:undecaprenyldiphospho-muramoylpentapeptide beta-N-acetylglucosaminyltransferase activity"/>
    <property type="evidence" value="ECO:0007669"/>
    <property type="project" value="UniProtKB-UniRule"/>
</dbReference>
<evidence type="ECO:0000259" key="12">
    <source>
        <dbReference type="Pfam" id="PF04101"/>
    </source>
</evidence>
<evidence type="ECO:0000313" key="14">
    <source>
        <dbReference type="Proteomes" id="UP000233425"/>
    </source>
</evidence>
<dbReference type="Pfam" id="PF04101">
    <property type="entry name" value="Glyco_tran_28_C"/>
    <property type="match status" value="1"/>
</dbReference>
<feature type="binding site" evidence="10">
    <location>
        <position position="128"/>
    </location>
    <ligand>
        <name>UDP-N-acetyl-alpha-D-glucosamine</name>
        <dbReference type="ChEBI" id="CHEBI:57705"/>
    </ligand>
</feature>
<evidence type="ECO:0000259" key="11">
    <source>
        <dbReference type="Pfam" id="PF03033"/>
    </source>
</evidence>
<dbReference type="GO" id="GO:0008360">
    <property type="term" value="P:regulation of cell shape"/>
    <property type="evidence" value="ECO:0007669"/>
    <property type="project" value="UniProtKB-KW"/>
</dbReference>
<evidence type="ECO:0000256" key="5">
    <source>
        <dbReference type="ARBA" id="ARBA00022960"/>
    </source>
</evidence>
<dbReference type="SUPFAM" id="SSF53756">
    <property type="entry name" value="UDP-Glycosyltransferase/glycogen phosphorylase"/>
    <property type="match status" value="1"/>
</dbReference>
<keyword evidence="4 10" id="KW-0808">Transferase</keyword>
<comment type="function">
    <text evidence="10">Cell wall formation. Catalyzes the transfer of a GlcNAc subunit on undecaprenyl-pyrophosphoryl-MurNAc-pentapeptide (lipid intermediate I) to form undecaprenyl-pyrophosphoryl-MurNAc-(pentapeptide)GlcNAc (lipid intermediate II).</text>
</comment>
<feature type="domain" description="Glycosyltransferase family 28 N-terminal" evidence="11">
    <location>
        <begin position="3"/>
        <end position="146"/>
    </location>
</feature>
<dbReference type="EMBL" id="NNSR01000039">
    <property type="protein sequence ID" value="PKD31412.1"/>
    <property type="molecule type" value="Genomic_DNA"/>
</dbReference>
<dbReference type="HAMAP" id="MF_00033">
    <property type="entry name" value="MurG"/>
    <property type="match status" value="1"/>
</dbReference>
<keyword evidence="14" id="KW-1185">Reference proteome</keyword>
<evidence type="ECO:0000256" key="8">
    <source>
        <dbReference type="ARBA" id="ARBA00023306"/>
    </source>
</evidence>
<keyword evidence="7 10" id="KW-0472">Membrane</keyword>
<feature type="binding site" evidence="10">
    <location>
        <position position="199"/>
    </location>
    <ligand>
        <name>UDP-N-acetyl-alpha-D-glucosamine</name>
        <dbReference type="ChEBI" id="CHEBI:57705"/>
    </ligand>
</feature>
<comment type="caution">
    <text evidence="13">The sequence shown here is derived from an EMBL/GenBank/DDBJ whole genome shotgun (WGS) entry which is preliminary data.</text>
</comment>
<keyword evidence="9 10" id="KW-0961">Cell wall biogenesis/degradation</keyword>
<dbReference type="EC" id="2.4.1.227" evidence="10"/>
<comment type="catalytic activity">
    <reaction evidence="10">
        <text>di-trans,octa-cis-undecaprenyl diphospho-N-acetyl-alpha-D-muramoyl-L-alanyl-D-glutamyl-meso-2,6-diaminopimeloyl-D-alanyl-D-alanine + UDP-N-acetyl-alpha-D-glucosamine = di-trans,octa-cis-undecaprenyl diphospho-[N-acetyl-alpha-D-glucosaminyl-(1-&gt;4)]-N-acetyl-alpha-D-muramoyl-L-alanyl-D-glutamyl-meso-2,6-diaminopimeloyl-D-alanyl-D-alanine + UDP + H(+)</text>
        <dbReference type="Rhea" id="RHEA:31227"/>
        <dbReference type="ChEBI" id="CHEBI:15378"/>
        <dbReference type="ChEBI" id="CHEBI:57705"/>
        <dbReference type="ChEBI" id="CHEBI:58223"/>
        <dbReference type="ChEBI" id="CHEBI:61387"/>
        <dbReference type="ChEBI" id="CHEBI:61388"/>
        <dbReference type="EC" id="2.4.1.227"/>
    </reaction>
</comment>
<gene>
    <name evidence="10 13" type="primary">murG</name>
    <name evidence="13" type="ORF">RBATCC27255_00792</name>
</gene>